<sequence>MRVVVIGAGVVGAAVAAELAARGARVTVLEADHPGAGTTANSFAWINSANKEPEPYFALNHAGMRAHDELAGEGAPWFFPAGNLEWAVTDRHKEVLAGRVARLTARDYPVEWITAEQAGKLEPDLAATPSDAVFAFFPHEAYTLPVLLLSRLLGAARDRGVRVVGGARVTAIEHGPAGTAVICADGGRYVADTVVSCAGRWTQGVAELAGAHVPMADPDLAGSTTVGFLATTAPTAARLSRVLTGPRLNVRPDGGGRLLLQALDLDAAADPATPYAPDGEIATDMLARLPEVLNAAEGTVVEKVRVGQRAMPGDGFTVAGFPATDVPFYVVATHSGITLAPLLGRLVADELHGHESPLLKDFRPGRFTSGEVLPHRLRHAVRASSETGAPVLRDGSGMTGASQRAGWPGAVFHQPRPATHRPGFSPWSAGRLCSRAP</sequence>
<protein>
    <submittedName>
        <fullName evidence="4">Glycine/D-amino acid oxidase</fullName>
    </submittedName>
</protein>
<accession>A0A1H4YVQ2</accession>
<dbReference type="Pfam" id="PF01266">
    <property type="entry name" value="DAO"/>
    <property type="match status" value="1"/>
</dbReference>
<dbReference type="SUPFAM" id="SSF51905">
    <property type="entry name" value="FAD/NAD(P)-binding domain"/>
    <property type="match status" value="1"/>
</dbReference>
<keyword evidence="1" id="KW-0560">Oxidoreductase</keyword>
<evidence type="ECO:0000313" key="5">
    <source>
        <dbReference type="Proteomes" id="UP000198609"/>
    </source>
</evidence>
<dbReference type="AlphaFoldDB" id="A0A1H4YVQ2"/>
<feature type="region of interest" description="Disordered" evidence="2">
    <location>
        <begin position="384"/>
        <end position="437"/>
    </location>
</feature>
<dbReference type="Gene3D" id="3.50.50.60">
    <property type="entry name" value="FAD/NAD(P)-binding domain"/>
    <property type="match status" value="1"/>
</dbReference>
<feature type="domain" description="FAD dependent oxidoreductase" evidence="3">
    <location>
        <begin position="2"/>
        <end position="349"/>
    </location>
</feature>
<dbReference type="PANTHER" id="PTHR13847:SF289">
    <property type="entry name" value="GLYCINE OXIDASE"/>
    <property type="match status" value="1"/>
</dbReference>
<evidence type="ECO:0000256" key="2">
    <source>
        <dbReference type="SAM" id="MobiDB-lite"/>
    </source>
</evidence>
<evidence type="ECO:0000256" key="1">
    <source>
        <dbReference type="ARBA" id="ARBA00023002"/>
    </source>
</evidence>
<dbReference type="GO" id="GO:0005737">
    <property type="term" value="C:cytoplasm"/>
    <property type="evidence" value="ECO:0007669"/>
    <property type="project" value="TreeGrafter"/>
</dbReference>
<dbReference type="Gene3D" id="3.30.9.10">
    <property type="entry name" value="D-Amino Acid Oxidase, subunit A, domain 2"/>
    <property type="match status" value="1"/>
</dbReference>
<organism evidence="4 5">
    <name type="scientific">Streptomyces melanosporofaciens</name>
    <dbReference type="NCBI Taxonomy" id="67327"/>
    <lineage>
        <taxon>Bacteria</taxon>
        <taxon>Bacillati</taxon>
        <taxon>Actinomycetota</taxon>
        <taxon>Actinomycetes</taxon>
        <taxon>Kitasatosporales</taxon>
        <taxon>Streptomycetaceae</taxon>
        <taxon>Streptomyces</taxon>
        <taxon>Streptomyces violaceusniger group</taxon>
    </lineage>
</organism>
<reference evidence="5" key="1">
    <citation type="submission" date="2016-10" db="EMBL/GenBank/DDBJ databases">
        <authorList>
            <person name="Varghese N."/>
            <person name="Submissions S."/>
        </authorList>
    </citation>
    <scope>NUCLEOTIDE SEQUENCE [LARGE SCALE GENOMIC DNA]</scope>
    <source>
        <strain evidence="5">DSM 40318</strain>
    </source>
</reference>
<dbReference type="InterPro" id="IPR036188">
    <property type="entry name" value="FAD/NAD-bd_sf"/>
</dbReference>
<dbReference type="GO" id="GO:0016491">
    <property type="term" value="F:oxidoreductase activity"/>
    <property type="evidence" value="ECO:0007669"/>
    <property type="project" value="UniProtKB-KW"/>
</dbReference>
<dbReference type="EMBL" id="FNST01000002">
    <property type="protein sequence ID" value="SED21080.1"/>
    <property type="molecule type" value="Genomic_DNA"/>
</dbReference>
<proteinExistence type="predicted"/>
<dbReference type="Proteomes" id="UP000198609">
    <property type="component" value="Unassembled WGS sequence"/>
</dbReference>
<name>A0A1H4YVQ2_STRMJ</name>
<dbReference type="InterPro" id="IPR006076">
    <property type="entry name" value="FAD-dep_OxRdtase"/>
</dbReference>
<evidence type="ECO:0000313" key="4">
    <source>
        <dbReference type="EMBL" id="SED21080.1"/>
    </source>
</evidence>
<keyword evidence="5" id="KW-1185">Reference proteome</keyword>
<dbReference type="RefSeq" id="WP_208905835.1">
    <property type="nucleotide sequence ID" value="NZ_FNST01000002.1"/>
</dbReference>
<dbReference type="PANTHER" id="PTHR13847">
    <property type="entry name" value="SARCOSINE DEHYDROGENASE-RELATED"/>
    <property type="match status" value="1"/>
</dbReference>
<evidence type="ECO:0000259" key="3">
    <source>
        <dbReference type="Pfam" id="PF01266"/>
    </source>
</evidence>
<gene>
    <name evidence="4" type="ORF">SAMN04490356_7442</name>
</gene>